<dbReference type="Gene3D" id="1.10.1220.10">
    <property type="entry name" value="Met repressor-like"/>
    <property type="match status" value="1"/>
</dbReference>
<gene>
    <name evidence="2" type="ORF">CEW87_14050</name>
</gene>
<evidence type="ECO:0000259" key="1">
    <source>
        <dbReference type="Pfam" id="PF16762"/>
    </source>
</evidence>
<accession>A0A2U8H359</accession>
<organism evidence="2 3">
    <name type="scientific">Parazoarcus communis</name>
    <dbReference type="NCBI Taxonomy" id="41977"/>
    <lineage>
        <taxon>Bacteria</taxon>
        <taxon>Pseudomonadati</taxon>
        <taxon>Pseudomonadota</taxon>
        <taxon>Betaproteobacteria</taxon>
        <taxon>Rhodocyclales</taxon>
        <taxon>Zoogloeaceae</taxon>
        <taxon>Parazoarcus</taxon>
    </lineage>
</organism>
<evidence type="ECO:0000313" key="2">
    <source>
        <dbReference type="EMBL" id="AWI80382.1"/>
    </source>
</evidence>
<reference evidence="2 3" key="1">
    <citation type="submission" date="2017-06" db="EMBL/GenBank/DDBJ databases">
        <title>Azoarcus sp. TSNA42 complete genome sequence.</title>
        <authorList>
            <person name="Woo J.-H."/>
            <person name="Kim H.-S."/>
        </authorList>
    </citation>
    <scope>NUCLEOTIDE SEQUENCE [LARGE SCALE GENOMIC DNA]</scope>
    <source>
        <strain evidence="2 3">TSNA42</strain>
    </source>
</reference>
<dbReference type="Pfam" id="PF16762">
    <property type="entry name" value="RHH_6"/>
    <property type="match status" value="1"/>
</dbReference>
<name>A0A2U8H359_9RHOO</name>
<dbReference type="OrthoDB" id="5296807at2"/>
<sequence length="32" mass="3312">MFLAGKGGGRKGDLSRLVHDVVRAATWAAPAC</sequence>
<dbReference type="EMBL" id="CP022188">
    <property type="protein sequence ID" value="AWI80382.1"/>
    <property type="molecule type" value="Genomic_DNA"/>
</dbReference>
<feature type="domain" description="XACb0070 ribbon-helix-helix" evidence="1">
    <location>
        <begin position="1"/>
        <end position="24"/>
    </location>
</feature>
<dbReference type="AlphaFoldDB" id="A0A2U8H359"/>
<dbReference type="InterPro" id="IPR031914">
    <property type="entry name" value="XACb0070_RHH_dom"/>
</dbReference>
<protein>
    <recommendedName>
        <fullName evidence="1">XACb0070 ribbon-helix-helix domain-containing protein</fullName>
    </recommendedName>
</protein>
<evidence type="ECO:0000313" key="3">
    <source>
        <dbReference type="Proteomes" id="UP000244902"/>
    </source>
</evidence>
<dbReference type="Proteomes" id="UP000244902">
    <property type="component" value="Chromosome"/>
</dbReference>
<dbReference type="GO" id="GO:0006355">
    <property type="term" value="P:regulation of DNA-templated transcription"/>
    <property type="evidence" value="ECO:0007669"/>
    <property type="project" value="InterPro"/>
</dbReference>
<dbReference type="InterPro" id="IPR013321">
    <property type="entry name" value="Arc_rbn_hlx_hlx"/>
</dbReference>
<dbReference type="RefSeq" id="WP_108973927.1">
    <property type="nucleotide sequence ID" value="NZ_CP022188.1"/>
</dbReference>
<proteinExistence type="predicted"/>